<dbReference type="SUPFAM" id="SSF69754">
    <property type="entry name" value="Ribosome binding protein Y (YfiA homologue)"/>
    <property type="match status" value="1"/>
</dbReference>
<name>A0A953LAJ1_9BACT</name>
<dbReference type="Proteomes" id="UP000753961">
    <property type="component" value="Unassembled WGS sequence"/>
</dbReference>
<reference evidence="1" key="1">
    <citation type="submission" date="2021-06" db="EMBL/GenBank/DDBJ databases">
        <title>44 bacteria genomes isolated from Dapeng, Shenzhen.</title>
        <authorList>
            <person name="Zheng W."/>
            <person name="Yu S."/>
            <person name="Huang Y."/>
        </authorList>
    </citation>
    <scope>NUCLEOTIDE SEQUENCE</scope>
    <source>
        <strain evidence="1">DP5N28-2</strain>
    </source>
</reference>
<dbReference type="NCBIfam" id="TIGR00741">
    <property type="entry name" value="yfiA"/>
    <property type="match status" value="1"/>
</dbReference>
<evidence type="ECO:0000313" key="1">
    <source>
        <dbReference type="EMBL" id="MBY5957626.1"/>
    </source>
</evidence>
<accession>A0A953LAJ1</accession>
<comment type="caution">
    <text evidence="1">The sequence shown here is derived from an EMBL/GenBank/DDBJ whole genome shotgun (WGS) entry which is preliminary data.</text>
</comment>
<dbReference type="Pfam" id="PF02482">
    <property type="entry name" value="Ribosomal_S30AE"/>
    <property type="match status" value="1"/>
</dbReference>
<dbReference type="CDD" id="cd00552">
    <property type="entry name" value="RaiA"/>
    <property type="match status" value="1"/>
</dbReference>
<dbReference type="EMBL" id="JAHVHU010000005">
    <property type="protein sequence ID" value="MBY5957626.1"/>
    <property type="molecule type" value="Genomic_DNA"/>
</dbReference>
<gene>
    <name evidence="1" type="primary">raiA</name>
    <name evidence="1" type="ORF">KUV50_05760</name>
</gene>
<sequence>MKIRVESVHFTADAELIEFIEKKLSKLEQFYDQILDVSVFLKLENSGQVRDKIFEARVHVPGDTLFVKEVDKTFESATDSAADTLKRQIIKHKEMQRSY</sequence>
<organism evidence="1 2">
    <name type="scientific">Membranihabitans marinus</name>
    <dbReference type="NCBI Taxonomy" id="1227546"/>
    <lineage>
        <taxon>Bacteria</taxon>
        <taxon>Pseudomonadati</taxon>
        <taxon>Bacteroidota</taxon>
        <taxon>Saprospiria</taxon>
        <taxon>Saprospirales</taxon>
        <taxon>Saprospiraceae</taxon>
        <taxon>Membranihabitans</taxon>
    </lineage>
</organism>
<keyword evidence="2" id="KW-1185">Reference proteome</keyword>
<dbReference type="RefSeq" id="WP_222579144.1">
    <property type="nucleotide sequence ID" value="NZ_JAHVHU010000005.1"/>
</dbReference>
<evidence type="ECO:0000313" key="2">
    <source>
        <dbReference type="Proteomes" id="UP000753961"/>
    </source>
</evidence>
<dbReference type="AlphaFoldDB" id="A0A953LAJ1"/>
<dbReference type="InterPro" id="IPR036567">
    <property type="entry name" value="RHF-like"/>
</dbReference>
<proteinExistence type="predicted"/>
<dbReference type="InterPro" id="IPR003489">
    <property type="entry name" value="RHF/RaiA"/>
</dbReference>
<protein>
    <submittedName>
        <fullName evidence="1">Ribosome-associated translation inhibitor RaiA</fullName>
    </submittedName>
</protein>
<dbReference type="Gene3D" id="3.30.160.100">
    <property type="entry name" value="Ribosome hibernation promotion factor-like"/>
    <property type="match status" value="1"/>
</dbReference>